<dbReference type="Proteomes" id="UP000600865">
    <property type="component" value="Unassembled WGS sequence"/>
</dbReference>
<evidence type="ECO:0000256" key="1">
    <source>
        <dbReference type="SAM" id="SignalP"/>
    </source>
</evidence>
<keyword evidence="1" id="KW-0732">Signal</keyword>
<evidence type="ECO:0000313" key="3">
    <source>
        <dbReference type="Proteomes" id="UP000600865"/>
    </source>
</evidence>
<gene>
    <name evidence="2" type="ORF">GCM10011309_11820</name>
</gene>
<dbReference type="AlphaFoldDB" id="A0A918KH19"/>
<accession>A0A918KH19</accession>
<dbReference type="RefSeq" id="WP_189582662.1">
    <property type="nucleotide sequence ID" value="NZ_BMYV01000001.1"/>
</dbReference>
<comment type="caution">
    <text evidence="2">The sequence shown here is derived from an EMBL/GenBank/DDBJ whole genome shotgun (WGS) entry which is preliminary data.</text>
</comment>
<sequence>MTYLKTALISSAVALAASTTAYADGHKDKSTNMQIMTKTTVTTQTQGLTMTNDTVGEILQADGQPDTQSDYELLTHDGDMLTKAEAKTLDSDHEIANNAIVVPSSTGAVTTVNCPIGTTAQPDMTCHVTGNFSLERTDNLLAQENADEMEVKGAVAYTSQTDDEAVSATNAYKGTLRSEDYIDMTSK</sequence>
<dbReference type="EMBL" id="BMYV01000001">
    <property type="protein sequence ID" value="GGX63467.1"/>
    <property type="molecule type" value="Genomic_DNA"/>
</dbReference>
<organism evidence="2 3">
    <name type="scientific">Litorimonas cladophorae</name>
    <dbReference type="NCBI Taxonomy" id="1220491"/>
    <lineage>
        <taxon>Bacteria</taxon>
        <taxon>Pseudomonadati</taxon>
        <taxon>Pseudomonadota</taxon>
        <taxon>Alphaproteobacteria</taxon>
        <taxon>Maricaulales</taxon>
        <taxon>Robiginitomaculaceae</taxon>
    </lineage>
</organism>
<name>A0A918KH19_9PROT</name>
<feature type="signal peptide" evidence="1">
    <location>
        <begin position="1"/>
        <end position="23"/>
    </location>
</feature>
<evidence type="ECO:0000313" key="2">
    <source>
        <dbReference type="EMBL" id="GGX63467.1"/>
    </source>
</evidence>
<proteinExistence type="predicted"/>
<protein>
    <submittedName>
        <fullName evidence="2">Uncharacterized protein</fullName>
    </submittedName>
</protein>
<feature type="chain" id="PRO_5037334439" evidence="1">
    <location>
        <begin position="24"/>
        <end position="187"/>
    </location>
</feature>
<keyword evidence="3" id="KW-1185">Reference proteome</keyword>
<reference evidence="2 3" key="1">
    <citation type="journal article" date="2014" name="Int. J. Syst. Evol. Microbiol.">
        <title>Complete genome sequence of Corynebacterium casei LMG S-19264T (=DSM 44701T), isolated from a smear-ripened cheese.</title>
        <authorList>
            <consortium name="US DOE Joint Genome Institute (JGI-PGF)"/>
            <person name="Walter F."/>
            <person name="Albersmeier A."/>
            <person name="Kalinowski J."/>
            <person name="Ruckert C."/>
        </authorList>
    </citation>
    <scope>NUCLEOTIDE SEQUENCE [LARGE SCALE GENOMIC DNA]</scope>
    <source>
        <strain evidence="2 3">KCTC 23968</strain>
    </source>
</reference>